<accession>A0A9P8P466</accession>
<gene>
    <name evidence="2" type="ORF">OGATHE_003535</name>
</gene>
<evidence type="ECO:0000313" key="2">
    <source>
        <dbReference type="EMBL" id="KAH3664720.1"/>
    </source>
</evidence>
<name>A0A9P8P466_9ASCO</name>
<comment type="caution">
    <text evidence="2">The sequence shown here is derived from an EMBL/GenBank/DDBJ whole genome shotgun (WGS) entry which is preliminary data.</text>
</comment>
<organism evidence="2 3">
    <name type="scientific">Ogataea polymorpha</name>
    <dbReference type="NCBI Taxonomy" id="460523"/>
    <lineage>
        <taxon>Eukaryota</taxon>
        <taxon>Fungi</taxon>
        <taxon>Dikarya</taxon>
        <taxon>Ascomycota</taxon>
        <taxon>Saccharomycotina</taxon>
        <taxon>Pichiomycetes</taxon>
        <taxon>Pichiales</taxon>
        <taxon>Pichiaceae</taxon>
        <taxon>Ogataea</taxon>
    </lineage>
</organism>
<keyword evidence="1" id="KW-0812">Transmembrane</keyword>
<dbReference type="AlphaFoldDB" id="A0A9P8P466"/>
<reference evidence="2" key="1">
    <citation type="journal article" date="2021" name="Open Biol.">
        <title>Shared evolutionary footprints suggest mitochondrial oxidative damage underlies multiple complex I losses in fungi.</title>
        <authorList>
            <person name="Schikora-Tamarit M.A."/>
            <person name="Marcet-Houben M."/>
            <person name="Nosek J."/>
            <person name="Gabaldon T."/>
        </authorList>
    </citation>
    <scope>NUCLEOTIDE SEQUENCE</scope>
    <source>
        <strain evidence="2">NCAIM Y.01608</strain>
    </source>
</reference>
<keyword evidence="3" id="KW-1185">Reference proteome</keyword>
<sequence length="74" mass="7540">MAFWSTPGCPMLGIPPMLGMPMLGIPAGIPLGIPMLIGMLPGFDIIGYPAGGEFWKPAGGLAPTIGMPSDLGPF</sequence>
<evidence type="ECO:0000313" key="3">
    <source>
        <dbReference type="Proteomes" id="UP000788993"/>
    </source>
</evidence>
<keyword evidence="1" id="KW-1133">Transmembrane helix</keyword>
<dbReference type="Proteomes" id="UP000788993">
    <property type="component" value="Unassembled WGS sequence"/>
</dbReference>
<feature type="transmembrane region" description="Helical" evidence="1">
    <location>
        <begin position="20"/>
        <end position="40"/>
    </location>
</feature>
<dbReference type="EMBL" id="JAEUBD010001178">
    <property type="protein sequence ID" value="KAH3664720.1"/>
    <property type="molecule type" value="Genomic_DNA"/>
</dbReference>
<proteinExistence type="predicted"/>
<reference evidence="2" key="2">
    <citation type="submission" date="2021-01" db="EMBL/GenBank/DDBJ databases">
        <authorList>
            <person name="Schikora-Tamarit M.A."/>
        </authorList>
    </citation>
    <scope>NUCLEOTIDE SEQUENCE</scope>
    <source>
        <strain evidence="2">NCAIM Y.01608</strain>
    </source>
</reference>
<protein>
    <submittedName>
        <fullName evidence="2">Uncharacterized protein</fullName>
    </submittedName>
</protein>
<evidence type="ECO:0000256" key="1">
    <source>
        <dbReference type="SAM" id="Phobius"/>
    </source>
</evidence>
<keyword evidence="1" id="KW-0472">Membrane</keyword>